<feature type="compositionally biased region" description="Low complexity" evidence="1">
    <location>
        <begin position="124"/>
        <end position="135"/>
    </location>
</feature>
<reference evidence="2" key="2">
    <citation type="journal article" date="2023" name="BMC Genomics">
        <title>Pest status, molecular evolution, and epigenetic factors derived from the genome assembly of Frankliniella fusca, a thysanopteran phytovirus vector.</title>
        <authorList>
            <person name="Catto M.A."/>
            <person name="Labadie P.E."/>
            <person name="Jacobson A.L."/>
            <person name="Kennedy G.G."/>
            <person name="Srinivasan R."/>
            <person name="Hunt B.G."/>
        </authorList>
    </citation>
    <scope>NUCLEOTIDE SEQUENCE</scope>
    <source>
        <strain evidence="2">PL_HMW_Pooled</strain>
    </source>
</reference>
<evidence type="ECO:0000256" key="1">
    <source>
        <dbReference type="SAM" id="MobiDB-lite"/>
    </source>
</evidence>
<feature type="compositionally biased region" description="Polar residues" evidence="1">
    <location>
        <begin position="105"/>
        <end position="116"/>
    </location>
</feature>
<sequence length="884" mass="100664">MSDPPSSPVAQRSPVQRSPPTSPPHSPVSSPLRISPPTSPGFARSSDSSPSSSPVKRKRRDPENVSRTTIRRLERKETGLYLENSNVTERQSHMHYDEDVALSDNSVEHSVTSAESANEEDSGSESSFPSERSSVASVQSSVYEVNLSENSDCDNSEDEGMGALYKDADITVNDALYRVLKVYVKEKWTKNSLHEIVKVIKYLLPQPNEFPSTGKGALKLLSDLTVSSYGEQEYKYCCKCHKLVENCTEQFRHATDVTSFFILPPSLQIKHMFEQRQLAEIIDKHREKQGRNDGCISDVVDGTIYQSVSQNLQLGPYDIVVVWNTDGVAMSGSSNQELWPILGTIVNIPPKLRQSFILVFGVYVGKVKPNMNVFLEPFTKCLQESYDKGFTWMCPVKKVQVTSKIIAPFLSADAPAKAMVINIMRFNSTYGCNICEQKTKRVPLTAGEIRANEAQTNPRKKIRRKRRFVFKEEPSRLRTAERMEKQGKWAEQNGTSQKGVEGEAVVSRIPFFDRAQSVIADYMHLLLLGVVKYFLSKIFFEHNGPWFIGNKIKEIDSFIEQIKVPDFVKRLPRGIASFNMWKASEFRNFLLYYSLPIFKEFLPHRYLQHWLLLVVSSYTLLKDSISENELQSCDIMLKVFVRDVGHLYGLQCYTFNVHNLLHLCLLVKRAGPLWATSAFPFEDFNGFIGALVHGTKHLSRELITNINISLSVTILGNIVNGMQDHHVSAELPELKNPCSCDLFDQRELSVLSDNNFDTDCKFFLRAKVMPSMFTSRLYDFNKTRCNSVVLYEEPTNKQNKYGEIITFIQSDTGSVYCLLKDFKVIHLNLFFEENSRLLVRNLVPIEITENYSVVPFRCIVTKVLKIGMYLGLRPNSVEREKKEK</sequence>
<evidence type="ECO:0000313" key="3">
    <source>
        <dbReference type="Proteomes" id="UP001219518"/>
    </source>
</evidence>
<dbReference type="Proteomes" id="UP001219518">
    <property type="component" value="Unassembled WGS sequence"/>
</dbReference>
<dbReference type="PANTHER" id="PTHR46579">
    <property type="entry name" value="F5/8 TYPE C DOMAIN-CONTAINING PROTEIN-RELATED"/>
    <property type="match status" value="1"/>
</dbReference>
<dbReference type="PANTHER" id="PTHR46579:SF1">
    <property type="entry name" value="F5_8 TYPE C DOMAIN-CONTAINING PROTEIN"/>
    <property type="match status" value="1"/>
</dbReference>
<evidence type="ECO:0000313" key="2">
    <source>
        <dbReference type="EMBL" id="KAK3926281.1"/>
    </source>
</evidence>
<accession>A0AAE1HT09</accession>
<feature type="region of interest" description="Disordered" evidence="1">
    <location>
        <begin position="1"/>
        <end position="93"/>
    </location>
</feature>
<dbReference type="EMBL" id="JAHWGI010001244">
    <property type="protein sequence ID" value="KAK3926281.1"/>
    <property type="molecule type" value="Genomic_DNA"/>
</dbReference>
<dbReference type="Pfam" id="PF02992">
    <property type="entry name" value="Transposase_21"/>
    <property type="match status" value="1"/>
</dbReference>
<organism evidence="2 3">
    <name type="scientific">Frankliniella fusca</name>
    <dbReference type="NCBI Taxonomy" id="407009"/>
    <lineage>
        <taxon>Eukaryota</taxon>
        <taxon>Metazoa</taxon>
        <taxon>Ecdysozoa</taxon>
        <taxon>Arthropoda</taxon>
        <taxon>Hexapoda</taxon>
        <taxon>Insecta</taxon>
        <taxon>Pterygota</taxon>
        <taxon>Neoptera</taxon>
        <taxon>Paraneoptera</taxon>
        <taxon>Thysanoptera</taxon>
        <taxon>Terebrantia</taxon>
        <taxon>Thripoidea</taxon>
        <taxon>Thripidae</taxon>
        <taxon>Frankliniella</taxon>
    </lineage>
</organism>
<keyword evidence="3" id="KW-1185">Reference proteome</keyword>
<reference evidence="2" key="1">
    <citation type="submission" date="2021-07" db="EMBL/GenBank/DDBJ databases">
        <authorList>
            <person name="Catto M.A."/>
            <person name="Jacobson A."/>
            <person name="Kennedy G."/>
            <person name="Labadie P."/>
            <person name="Hunt B.G."/>
            <person name="Srinivasan R."/>
        </authorList>
    </citation>
    <scope>NUCLEOTIDE SEQUENCE</scope>
    <source>
        <strain evidence="2">PL_HMW_Pooled</strain>
        <tissue evidence="2">Head</tissue>
    </source>
</reference>
<comment type="caution">
    <text evidence="2">The sequence shown here is derived from an EMBL/GenBank/DDBJ whole genome shotgun (WGS) entry which is preliminary data.</text>
</comment>
<protein>
    <submittedName>
        <fullName evidence="2">UPF0148 protein</fullName>
    </submittedName>
</protein>
<gene>
    <name evidence="2" type="ORF">KUF71_014530</name>
</gene>
<name>A0AAE1HT09_9NEOP</name>
<feature type="compositionally biased region" description="Low complexity" evidence="1">
    <location>
        <begin position="44"/>
        <end position="54"/>
    </location>
</feature>
<dbReference type="AlphaFoldDB" id="A0AAE1HT09"/>
<proteinExistence type="predicted"/>
<feature type="region of interest" description="Disordered" evidence="1">
    <location>
        <begin position="105"/>
        <end position="135"/>
    </location>
</feature>
<dbReference type="InterPro" id="IPR004242">
    <property type="entry name" value="Transposase_21"/>
</dbReference>